<name>A0ABP9LMS4_9GAMM</name>
<feature type="domain" description="Toxin SymE-like" evidence="1">
    <location>
        <begin position="10"/>
        <end position="65"/>
    </location>
</feature>
<dbReference type="EMBL" id="BAABKY010000004">
    <property type="protein sequence ID" value="GAA5079420.1"/>
    <property type="molecule type" value="Genomic_DNA"/>
</dbReference>
<keyword evidence="3" id="KW-1185">Reference proteome</keyword>
<dbReference type="Proteomes" id="UP001501083">
    <property type="component" value="Unassembled WGS sequence"/>
</dbReference>
<gene>
    <name evidence="2" type="ORF">GCM10025759_27520</name>
</gene>
<dbReference type="RefSeq" id="WP_158982021.1">
    <property type="nucleotide sequence ID" value="NZ_BAABKY010000004.1"/>
</dbReference>
<reference evidence="3" key="1">
    <citation type="journal article" date="2019" name="Int. J. Syst. Evol. Microbiol.">
        <title>The Global Catalogue of Microorganisms (GCM) 10K type strain sequencing project: providing services to taxonomists for standard genome sequencing and annotation.</title>
        <authorList>
            <consortium name="The Broad Institute Genomics Platform"/>
            <consortium name="The Broad Institute Genome Sequencing Center for Infectious Disease"/>
            <person name="Wu L."/>
            <person name="Ma J."/>
        </authorList>
    </citation>
    <scope>NUCLEOTIDE SEQUENCE [LARGE SCALE GENOMIC DNA]</scope>
    <source>
        <strain evidence="3">JCM 19212</strain>
    </source>
</reference>
<accession>A0ABP9LMS4</accession>
<dbReference type="InterPro" id="IPR014944">
    <property type="entry name" value="Toxin_SymE-like"/>
</dbReference>
<sequence>MKSRTPPASRRLRISASHYECRRDRRPWPPAVPFLRLRGYWLRQAGFDIGADVRVEISEQRIVIVPAS</sequence>
<protein>
    <recommendedName>
        <fullName evidence="1">Toxin SymE-like domain-containing protein</fullName>
    </recommendedName>
</protein>
<organism evidence="2 3">
    <name type="scientific">Lysobacter panacisoli</name>
    <dbReference type="NCBI Taxonomy" id="1255263"/>
    <lineage>
        <taxon>Bacteria</taxon>
        <taxon>Pseudomonadati</taxon>
        <taxon>Pseudomonadota</taxon>
        <taxon>Gammaproteobacteria</taxon>
        <taxon>Lysobacterales</taxon>
        <taxon>Lysobacteraceae</taxon>
        <taxon>Lysobacter</taxon>
    </lineage>
</organism>
<proteinExistence type="predicted"/>
<evidence type="ECO:0000313" key="3">
    <source>
        <dbReference type="Proteomes" id="UP001501083"/>
    </source>
</evidence>
<evidence type="ECO:0000313" key="2">
    <source>
        <dbReference type="EMBL" id="GAA5079420.1"/>
    </source>
</evidence>
<dbReference type="Pfam" id="PF08845">
    <property type="entry name" value="SymE_toxin"/>
    <property type="match status" value="1"/>
</dbReference>
<evidence type="ECO:0000259" key="1">
    <source>
        <dbReference type="Pfam" id="PF08845"/>
    </source>
</evidence>
<comment type="caution">
    <text evidence="2">The sequence shown here is derived from an EMBL/GenBank/DDBJ whole genome shotgun (WGS) entry which is preliminary data.</text>
</comment>